<feature type="domain" description="HEPN" evidence="1">
    <location>
        <begin position="162"/>
        <end position="282"/>
    </location>
</feature>
<comment type="caution">
    <text evidence="2">The sequence shown here is derived from an EMBL/GenBank/DDBJ whole genome shotgun (WGS) entry which is preliminary data.</text>
</comment>
<dbReference type="Gene3D" id="1.20.120.330">
    <property type="entry name" value="Nucleotidyltransferases domain 2"/>
    <property type="match status" value="1"/>
</dbReference>
<organism evidence="2 3">
    <name type="scientific">Alistipes hominis</name>
    <dbReference type="NCBI Taxonomy" id="2763015"/>
    <lineage>
        <taxon>Bacteria</taxon>
        <taxon>Pseudomonadati</taxon>
        <taxon>Bacteroidota</taxon>
        <taxon>Bacteroidia</taxon>
        <taxon>Bacteroidales</taxon>
        <taxon>Rikenellaceae</taxon>
        <taxon>Alistipes</taxon>
    </lineage>
</organism>
<accession>A0ABR7CPZ5</accession>
<dbReference type="Proteomes" id="UP000636891">
    <property type="component" value="Unassembled WGS sequence"/>
</dbReference>
<proteinExistence type="predicted"/>
<reference evidence="2 3" key="1">
    <citation type="submission" date="2020-08" db="EMBL/GenBank/DDBJ databases">
        <title>Genome public.</title>
        <authorList>
            <person name="Liu C."/>
            <person name="Sun Q."/>
        </authorList>
    </citation>
    <scope>NUCLEOTIDE SEQUENCE [LARGE SCALE GENOMIC DNA]</scope>
    <source>
        <strain evidence="2 3">New-7</strain>
    </source>
</reference>
<dbReference type="PROSITE" id="PS50910">
    <property type="entry name" value="HEPN"/>
    <property type="match status" value="1"/>
</dbReference>
<evidence type="ECO:0000313" key="2">
    <source>
        <dbReference type="EMBL" id="MBC5617674.1"/>
    </source>
</evidence>
<dbReference type="CDD" id="cd05403">
    <property type="entry name" value="NT_KNTase_like"/>
    <property type="match status" value="1"/>
</dbReference>
<protein>
    <submittedName>
        <fullName evidence="2">HEPN domain-containing protein</fullName>
    </submittedName>
</protein>
<dbReference type="InterPro" id="IPR052548">
    <property type="entry name" value="Type_VII_TA_antitoxin"/>
</dbReference>
<dbReference type="RefSeq" id="WP_118655368.1">
    <property type="nucleotide sequence ID" value="NZ_JACOOK010000007.1"/>
</dbReference>
<dbReference type="PANTHER" id="PTHR33933">
    <property type="entry name" value="NUCLEOTIDYLTRANSFERASE"/>
    <property type="match status" value="1"/>
</dbReference>
<dbReference type="SMART" id="SM00748">
    <property type="entry name" value="HEPN"/>
    <property type="match status" value="1"/>
</dbReference>
<dbReference type="PANTHER" id="PTHR33933:SF1">
    <property type="entry name" value="PROTEIN ADENYLYLTRANSFERASE MNTA-RELATED"/>
    <property type="match status" value="1"/>
</dbReference>
<dbReference type="SUPFAM" id="SSF81301">
    <property type="entry name" value="Nucleotidyltransferase"/>
    <property type="match status" value="1"/>
</dbReference>
<dbReference type="EMBL" id="JACOOK010000007">
    <property type="protein sequence ID" value="MBC5617674.1"/>
    <property type="molecule type" value="Genomic_DNA"/>
</dbReference>
<dbReference type="SUPFAM" id="SSF81593">
    <property type="entry name" value="Nucleotidyltransferase substrate binding subunit/domain"/>
    <property type="match status" value="1"/>
</dbReference>
<dbReference type="InterPro" id="IPR007842">
    <property type="entry name" value="HEPN_dom"/>
</dbReference>
<name>A0ABR7CPZ5_9BACT</name>
<gene>
    <name evidence="2" type="ORF">H8S08_11730</name>
</gene>
<evidence type="ECO:0000259" key="1">
    <source>
        <dbReference type="PROSITE" id="PS50910"/>
    </source>
</evidence>
<sequence length="296" mass="35460">MKKSLAYLPENKQRDLRQLTEIIRREIVGCEMIILFGSYARNKYVDYDQRTEFGVRTYFMSDYDILILTEKRIGNTEHALYSRIRYEFFQNKAKFFHTRPEFINESVGEFNRQIEKSRYFFTEIKEQGVMLYDSGRYKLARRHKLDYSEIRDMAQEYFDDKFKKANSFLYLASCAHKVDDFCMASFQLHQAAENFLRTIPMVFTLYGYKEHDLEFLTDKARTHSLDVCGAFPRNTSEEERLFKLLQDAYVQARYNKNFAVTKDDIDALTVRVERLRDITEKVCRDRIAFYDSASRK</sequence>
<keyword evidence="3" id="KW-1185">Reference proteome</keyword>
<dbReference type="InterPro" id="IPR043519">
    <property type="entry name" value="NT_sf"/>
</dbReference>
<dbReference type="Pfam" id="PF05168">
    <property type="entry name" value="HEPN"/>
    <property type="match status" value="1"/>
</dbReference>
<evidence type="ECO:0000313" key="3">
    <source>
        <dbReference type="Proteomes" id="UP000636891"/>
    </source>
</evidence>
<dbReference type="Gene3D" id="3.30.460.10">
    <property type="entry name" value="Beta Polymerase, domain 2"/>
    <property type="match status" value="1"/>
</dbReference>